<feature type="chain" id="PRO_5006136110" description="Malate dehydrogenase" evidence="1">
    <location>
        <begin position="18"/>
        <end position="258"/>
    </location>
</feature>
<dbReference type="Pfam" id="PF11937">
    <property type="entry name" value="DUF3455"/>
    <property type="match status" value="1"/>
</dbReference>
<evidence type="ECO:0000256" key="1">
    <source>
        <dbReference type="SAM" id="SignalP"/>
    </source>
</evidence>
<comment type="caution">
    <text evidence="2">The sequence shown here is derived from an EMBL/GenBank/DDBJ whole genome shotgun (WGS) entry which is preliminary data.</text>
</comment>
<evidence type="ECO:0000313" key="2">
    <source>
        <dbReference type="EMBL" id="KPM43542.1"/>
    </source>
</evidence>
<gene>
    <name evidence="2" type="ORF">AK830_g3002</name>
</gene>
<evidence type="ECO:0000313" key="3">
    <source>
        <dbReference type="Proteomes" id="UP000050424"/>
    </source>
</evidence>
<accession>A0A0P7BQZ0</accession>
<protein>
    <recommendedName>
        <fullName evidence="4">Malate dehydrogenase</fullName>
    </recommendedName>
</protein>
<proteinExistence type="predicted"/>
<organism evidence="2 3">
    <name type="scientific">Neonectria ditissima</name>
    <dbReference type="NCBI Taxonomy" id="78410"/>
    <lineage>
        <taxon>Eukaryota</taxon>
        <taxon>Fungi</taxon>
        <taxon>Dikarya</taxon>
        <taxon>Ascomycota</taxon>
        <taxon>Pezizomycotina</taxon>
        <taxon>Sordariomycetes</taxon>
        <taxon>Hypocreomycetidae</taxon>
        <taxon>Hypocreales</taxon>
        <taxon>Nectriaceae</taxon>
        <taxon>Neonectria</taxon>
    </lineage>
</organism>
<dbReference type="PANTHER" id="PTHR35567">
    <property type="entry name" value="MALATE DEHYDROGENASE (AFU_ORTHOLOGUE AFUA_2G13800)"/>
    <property type="match status" value="1"/>
</dbReference>
<sequence length="258" mass="26658">MQLSTILLSVLAVAASAAPTTPKVVIHDARSAVDSLGSLSGYFNSLAEKVQAAKTSGKAAVCDLSKAKMPIAPEALPVPSSGLSLHHVAVGRGTQNYTCDTSDPSSPPVAAGALAHLFNASCVAALYPDLLARIPGMAVHFDLAEAQELGPSGMLESGLHYFTNATTPFFNLDSQGIDIGRAPCEKNSTSPAPSDAPVGQQGEAAVAWLKLTAREGATHGIKEVYRLTTAGGSAPATCEGKEASFVVQYATVYWFWGN</sequence>
<dbReference type="InterPro" id="IPR021851">
    <property type="entry name" value="DUF3455"/>
</dbReference>
<name>A0A0P7BQZ0_9HYPO</name>
<keyword evidence="3" id="KW-1185">Reference proteome</keyword>
<dbReference type="OrthoDB" id="1859733at2759"/>
<keyword evidence="1" id="KW-0732">Signal</keyword>
<evidence type="ECO:0008006" key="4">
    <source>
        <dbReference type="Google" id="ProtNLM"/>
    </source>
</evidence>
<feature type="signal peptide" evidence="1">
    <location>
        <begin position="1"/>
        <end position="17"/>
    </location>
</feature>
<dbReference type="EMBL" id="LKCW01000031">
    <property type="protein sequence ID" value="KPM43542.1"/>
    <property type="molecule type" value="Genomic_DNA"/>
</dbReference>
<dbReference type="PANTHER" id="PTHR35567:SF1">
    <property type="entry name" value="CONSERVED FUNGAL PROTEIN (AFU_ORTHOLOGUE AFUA_1G14230)"/>
    <property type="match status" value="1"/>
</dbReference>
<reference evidence="2 3" key="1">
    <citation type="submission" date="2015-09" db="EMBL/GenBank/DDBJ databases">
        <title>Draft genome of a European isolate of the apple canker pathogen Neonectria ditissima.</title>
        <authorList>
            <person name="Gomez-Cortecero A."/>
            <person name="Harrison R.J."/>
            <person name="Armitage A.D."/>
        </authorList>
    </citation>
    <scope>NUCLEOTIDE SEQUENCE [LARGE SCALE GENOMIC DNA]</scope>
    <source>
        <strain evidence="2 3">R09/05</strain>
    </source>
</reference>
<dbReference type="Proteomes" id="UP000050424">
    <property type="component" value="Unassembled WGS sequence"/>
</dbReference>
<dbReference type="AlphaFoldDB" id="A0A0P7BQZ0"/>